<evidence type="ECO:0008006" key="6">
    <source>
        <dbReference type="Google" id="ProtNLM"/>
    </source>
</evidence>
<proteinExistence type="predicted"/>
<evidence type="ECO:0000256" key="3">
    <source>
        <dbReference type="SAM" id="Phobius"/>
    </source>
</evidence>
<protein>
    <recommendedName>
        <fullName evidence="6">Tetratricopeptide repeat protein</fullName>
    </recommendedName>
</protein>
<keyword evidence="3" id="KW-0812">Transmembrane</keyword>
<dbReference type="Proteomes" id="UP000620046">
    <property type="component" value="Unassembled WGS sequence"/>
</dbReference>
<dbReference type="PANTHER" id="PTHR44227:SF3">
    <property type="entry name" value="PROTEIN O-MANNOSYL-TRANSFERASE TMTC4"/>
    <property type="match status" value="1"/>
</dbReference>
<feature type="transmembrane region" description="Helical" evidence="3">
    <location>
        <begin position="193"/>
        <end position="210"/>
    </location>
</feature>
<feature type="transmembrane region" description="Helical" evidence="3">
    <location>
        <begin position="216"/>
        <end position="237"/>
    </location>
</feature>
<evidence type="ECO:0000313" key="5">
    <source>
        <dbReference type="Proteomes" id="UP000620046"/>
    </source>
</evidence>
<sequence>MRPFFFIREPMKPSRVLTFFLLLAGLLVATAIVYLPGLRGGFLFDDYVNLPSLGSDGPISNWPAFWRYITSGTADPTGRPLTLLSFLFDAHNWPANPLPFKRTNLILHLLNGVLLICLLQKLGRMISPQTDQRRLDMAAILGAAFWLLHPLFVSTTMYIVQREAMLPATFTLLGLLAWLHGRTRLQRGLQLSAMAWLLAGLLGCTLLGTLSKANGILLPALALVIEYSLLRTSSAVATRATGDLYRRSMLWLALIPALLVLCYLLFEAWQGFIHGISSIRPWTLGQRLLTEPRVLVEYVNLLWLPRPFTPGLFNDNVQLSTSLWSPVTTLPALVAISGLIAGAWKYRHRHPLIATAILFYFVGQSIESSTISLELYFEHRNYLPAMLMFWPLALWLCDVRMPQLQKIKADNTGDDYVARSPSMLRKVKPALAVVLLASLGLMTHTNAALWGNTHDQAILWAALNPDSPRAQANAANVERAAGHPELAAIRLKRLLAKDPDQVQLALNLFNAQCQLGNIDPSTIDAVKLALHTSRDTGSLLLHWFDGLMEQVQHSPCHSLNLQLVANLLKAAQENPYVAVNPGRQQDLYYLQGHLALIEGDADAALADFNHGLDLQARESAALAQAALLGSMGYPRLGLAHLDHYAAIRQQAGQPGFGMPQIHAWVLERQHYGSKELASLRATLSSDAASQTTGNR</sequence>
<organism evidence="4 5">
    <name type="scientific">Dyella nitratireducens</name>
    <dbReference type="NCBI Taxonomy" id="1849580"/>
    <lineage>
        <taxon>Bacteria</taxon>
        <taxon>Pseudomonadati</taxon>
        <taxon>Pseudomonadota</taxon>
        <taxon>Gammaproteobacteria</taxon>
        <taxon>Lysobacterales</taxon>
        <taxon>Rhodanobacteraceae</taxon>
        <taxon>Dyella</taxon>
    </lineage>
</organism>
<gene>
    <name evidence="4" type="ORF">GCM10010981_22920</name>
</gene>
<keyword evidence="3" id="KW-1133">Transmembrane helix</keyword>
<feature type="transmembrane region" description="Helical" evidence="3">
    <location>
        <begin position="105"/>
        <end position="123"/>
    </location>
</feature>
<comment type="caution">
    <text evidence="4">The sequence shown here is derived from an EMBL/GenBank/DDBJ whole genome shotgun (WGS) entry which is preliminary data.</text>
</comment>
<dbReference type="InterPro" id="IPR052346">
    <property type="entry name" value="O-mannosyl-transferase_TMTC"/>
</dbReference>
<evidence type="ECO:0000256" key="1">
    <source>
        <dbReference type="ARBA" id="ARBA00022737"/>
    </source>
</evidence>
<dbReference type="PANTHER" id="PTHR44227">
    <property type="match status" value="1"/>
</dbReference>
<evidence type="ECO:0000256" key="2">
    <source>
        <dbReference type="ARBA" id="ARBA00022803"/>
    </source>
</evidence>
<dbReference type="Gene3D" id="1.25.40.10">
    <property type="entry name" value="Tetratricopeptide repeat domain"/>
    <property type="match status" value="1"/>
</dbReference>
<feature type="transmembrane region" description="Helical" evidence="3">
    <location>
        <begin position="249"/>
        <end position="266"/>
    </location>
</feature>
<accession>A0ABQ1FXN3</accession>
<keyword evidence="3" id="KW-0472">Membrane</keyword>
<feature type="transmembrane region" description="Helical" evidence="3">
    <location>
        <begin position="323"/>
        <end position="344"/>
    </location>
</feature>
<keyword evidence="1" id="KW-0677">Repeat</keyword>
<dbReference type="SUPFAM" id="SSF48452">
    <property type="entry name" value="TPR-like"/>
    <property type="match status" value="1"/>
</dbReference>
<evidence type="ECO:0000313" key="4">
    <source>
        <dbReference type="EMBL" id="GGA33416.1"/>
    </source>
</evidence>
<keyword evidence="2" id="KW-0802">TPR repeat</keyword>
<dbReference type="InterPro" id="IPR011990">
    <property type="entry name" value="TPR-like_helical_dom_sf"/>
</dbReference>
<dbReference type="EMBL" id="BMJA01000002">
    <property type="protein sequence ID" value="GGA33416.1"/>
    <property type="molecule type" value="Genomic_DNA"/>
</dbReference>
<feature type="transmembrane region" description="Helical" evidence="3">
    <location>
        <begin position="356"/>
        <end position="376"/>
    </location>
</feature>
<reference evidence="5" key="1">
    <citation type="journal article" date="2019" name="Int. J. Syst. Evol. Microbiol.">
        <title>The Global Catalogue of Microorganisms (GCM) 10K type strain sequencing project: providing services to taxonomists for standard genome sequencing and annotation.</title>
        <authorList>
            <consortium name="The Broad Institute Genomics Platform"/>
            <consortium name="The Broad Institute Genome Sequencing Center for Infectious Disease"/>
            <person name="Wu L."/>
            <person name="Ma J."/>
        </authorList>
    </citation>
    <scope>NUCLEOTIDE SEQUENCE [LARGE SCALE GENOMIC DNA]</scope>
    <source>
        <strain evidence="5">CGMCC 1.15439</strain>
    </source>
</reference>
<feature type="transmembrane region" description="Helical" evidence="3">
    <location>
        <begin position="135"/>
        <end position="152"/>
    </location>
</feature>
<keyword evidence="5" id="KW-1185">Reference proteome</keyword>
<name>A0ABQ1FXN3_9GAMM</name>
<feature type="transmembrane region" description="Helical" evidence="3">
    <location>
        <begin position="164"/>
        <end position="181"/>
    </location>
</feature>